<dbReference type="AlphaFoldDB" id="A0A9D2M475"/>
<reference evidence="2" key="1">
    <citation type="journal article" date="2021" name="PeerJ">
        <title>Extensive microbial diversity within the chicken gut microbiome revealed by metagenomics and culture.</title>
        <authorList>
            <person name="Gilroy R."/>
            <person name="Ravi A."/>
            <person name="Getino M."/>
            <person name="Pursley I."/>
            <person name="Horton D.L."/>
            <person name="Alikhan N.F."/>
            <person name="Baker D."/>
            <person name="Gharbi K."/>
            <person name="Hall N."/>
            <person name="Watson M."/>
            <person name="Adriaenssens E.M."/>
            <person name="Foster-Nyarko E."/>
            <person name="Jarju S."/>
            <person name="Secka A."/>
            <person name="Antonio M."/>
            <person name="Oren A."/>
            <person name="Chaudhuri R.R."/>
            <person name="La Ragione R."/>
            <person name="Hildebrand F."/>
            <person name="Pallen M.J."/>
        </authorList>
    </citation>
    <scope>NUCLEOTIDE SEQUENCE</scope>
    <source>
        <strain evidence="2">ChiBcec8-14828</strain>
    </source>
</reference>
<keyword evidence="1" id="KW-1133">Transmembrane helix</keyword>
<evidence type="ECO:0000256" key="1">
    <source>
        <dbReference type="SAM" id="Phobius"/>
    </source>
</evidence>
<comment type="caution">
    <text evidence="2">The sequence shown here is derived from an EMBL/GenBank/DDBJ whole genome shotgun (WGS) entry which is preliminary data.</text>
</comment>
<accession>A0A9D2M475</accession>
<keyword evidence="1" id="KW-0812">Transmembrane</keyword>
<feature type="transmembrane region" description="Helical" evidence="1">
    <location>
        <begin position="20"/>
        <end position="36"/>
    </location>
</feature>
<feature type="transmembrane region" description="Helical" evidence="1">
    <location>
        <begin position="75"/>
        <end position="95"/>
    </location>
</feature>
<feature type="non-terminal residue" evidence="2">
    <location>
        <position position="174"/>
    </location>
</feature>
<dbReference type="EMBL" id="DWYA01000078">
    <property type="protein sequence ID" value="HJB40524.1"/>
    <property type="molecule type" value="Genomic_DNA"/>
</dbReference>
<name>A0A9D2M475_9FIRM</name>
<evidence type="ECO:0000313" key="2">
    <source>
        <dbReference type="EMBL" id="HJB40524.1"/>
    </source>
</evidence>
<dbReference type="Proteomes" id="UP000824209">
    <property type="component" value="Unassembled WGS sequence"/>
</dbReference>
<gene>
    <name evidence="2" type="ORF">H9943_09035</name>
</gene>
<feature type="transmembrane region" description="Helical" evidence="1">
    <location>
        <begin position="148"/>
        <end position="169"/>
    </location>
</feature>
<organism evidence="2 3">
    <name type="scientific">Candidatus Ruthenibacterium avium</name>
    <dbReference type="NCBI Taxonomy" id="2838751"/>
    <lineage>
        <taxon>Bacteria</taxon>
        <taxon>Bacillati</taxon>
        <taxon>Bacillota</taxon>
        <taxon>Clostridia</taxon>
        <taxon>Eubacteriales</taxon>
        <taxon>Oscillospiraceae</taxon>
        <taxon>Ruthenibacterium</taxon>
    </lineage>
</organism>
<reference evidence="2" key="2">
    <citation type="submission" date="2021-04" db="EMBL/GenBank/DDBJ databases">
        <authorList>
            <person name="Gilroy R."/>
        </authorList>
    </citation>
    <scope>NUCLEOTIDE SEQUENCE</scope>
    <source>
        <strain evidence="2">ChiBcec8-14828</strain>
    </source>
</reference>
<keyword evidence="1" id="KW-0472">Membrane</keyword>
<proteinExistence type="predicted"/>
<evidence type="ECO:0000313" key="3">
    <source>
        <dbReference type="Proteomes" id="UP000824209"/>
    </source>
</evidence>
<feature type="transmembrane region" description="Helical" evidence="1">
    <location>
        <begin position="42"/>
        <end position="63"/>
    </location>
</feature>
<feature type="transmembrane region" description="Helical" evidence="1">
    <location>
        <begin position="115"/>
        <end position="136"/>
    </location>
</feature>
<protein>
    <submittedName>
        <fullName evidence="2">Uncharacterized protein</fullName>
    </submittedName>
</protein>
<sequence>MTIDRILQDKIMKHEHRYPIFGLIIAILGMSFFPEINVPVVIIKHLAIEILSVILLFLLSNVAKPSFYSKLTTKLGMTANIALPILFFIVFFSILNTLNTGAAISSESSEFVSFTLMKVNNILSLLSGIGIIANFVGTIWNRNNIYGFITFANLLIFVSTNKMLASFFVSKSQA</sequence>